<sequence>MKRLNSLLFAIIVGLSFIFCDKENNINRIDLNLDDFEAISNRFPFEDLKPDSSVDYWELIYFIDNRAEVLLSSGVKCQGALEQEECIIRFDKFTNPSDGFAIDCLPDFCFYFVKYTLEETTTVATKTDEIIRFLGSVDSNADAILIAFSKGYKFSTENVEIGGIRETQFGYELLVTKLINTCNPLRIDRFHLQITTDAEVTVINSEVYDTSDDCI</sequence>
<dbReference type="EMBL" id="JBHULB010000014">
    <property type="protein sequence ID" value="MFD2587454.1"/>
    <property type="molecule type" value="Genomic_DNA"/>
</dbReference>
<keyword evidence="2" id="KW-1185">Reference proteome</keyword>
<evidence type="ECO:0008006" key="3">
    <source>
        <dbReference type="Google" id="ProtNLM"/>
    </source>
</evidence>
<organism evidence="1 2">
    <name type="scientific">Croceitalea marina</name>
    <dbReference type="NCBI Taxonomy" id="1775166"/>
    <lineage>
        <taxon>Bacteria</taxon>
        <taxon>Pseudomonadati</taxon>
        <taxon>Bacteroidota</taxon>
        <taxon>Flavobacteriia</taxon>
        <taxon>Flavobacteriales</taxon>
        <taxon>Flavobacteriaceae</taxon>
        <taxon>Croceitalea</taxon>
    </lineage>
</organism>
<evidence type="ECO:0000313" key="1">
    <source>
        <dbReference type="EMBL" id="MFD2587454.1"/>
    </source>
</evidence>
<reference evidence="2" key="1">
    <citation type="journal article" date="2019" name="Int. J. Syst. Evol. Microbiol.">
        <title>The Global Catalogue of Microorganisms (GCM) 10K type strain sequencing project: providing services to taxonomists for standard genome sequencing and annotation.</title>
        <authorList>
            <consortium name="The Broad Institute Genomics Platform"/>
            <consortium name="The Broad Institute Genome Sequencing Center for Infectious Disease"/>
            <person name="Wu L."/>
            <person name="Ma J."/>
        </authorList>
    </citation>
    <scope>NUCLEOTIDE SEQUENCE [LARGE SCALE GENOMIC DNA]</scope>
    <source>
        <strain evidence="2">KCTC 52368</strain>
    </source>
</reference>
<proteinExistence type="predicted"/>
<name>A0ABW5N0E4_9FLAO</name>
<accession>A0ABW5N0E4</accession>
<protein>
    <recommendedName>
        <fullName evidence="3">Lipoprotein</fullName>
    </recommendedName>
</protein>
<gene>
    <name evidence="1" type="ORF">ACFSQJ_10970</name>
</gene>
<evidence type="ECO:0000313" key="2">
    <source>
        <dbReference type="Proteomes" id="UP001597526"/>
    </source>
</evidence>
<dbReference type="RefSeq" id="WP_377766992.1">
    <property type="nucleotide sequence ID" value="NZ_JBHULB010000014.1"/>
</dbReference>
<comment type="caution">
    <text evidence="1">The sequence shown here is derived from an EMBL/GenBank/DDBJ whole genome shotgun (WGS) entry which is preliminary data.</text>
</comment>
<dbReference type="Proteomes" id="UP001597526">
    <property type="component" value="Unassembled WGS sequence"/>
</dbReference>